<dbReference type="InterPro" id="IPR000160">
    <property type="entry name" value="GGDEF_dom"/>
</dbReference>
<dbReference type="GO" id="GO:0052621">
    <property type="term" value="F:diguanylate cyclase activity"/>
    <property type="evidence" value="ECO:0007669"/>
    <property type="project" value="TreeGrafter"/>
</dbReference>
<dbReference type="KEGG" id="ocy:OSSY52_22260"/>
<dbReference type="Gene3D" id="3.30.450.20">
    <property type="entry name" value="PAS domain"/>
    <property type="match status" value="1"/>
</dbReference>
<gene>
    <name evidence="2" type="ORF">OSSY52_22260</name>
</gene>
<dbReference type="EMBL" id="AP018712">
    <property type="protein sequence ID" value="BBE32085.1"/>
    <property type="molecule type" value="Genomic_DNA"/>
</dbReference>
<dbReference type="AlphaFoldDB" id="A0A7G1G7A3"/>
<dbReference type="NCBIfam" id="TIGR00229">
    <property type="entry name" value="sensory_box"/>
    <property type="match status" value="1"/>
</dbReference>
<dbReference type="Pfam" id="PF13426">
    <property type="entry name" value="PAS_9"/>
    <property type="match status" value="1"/>
</dbReference>
<dbReference type="InParanoid" id="A0A7G1G7A3"/>
<dbReference type="InterPro" id="IPR035965">
    <property type="entry name" value="PAS-like_dom_sf"/>
</dbReference>
<dbReference type="GO" id="GO:0043709">
    <property type="term" value="P:cell adhesion involved in single-species biofilm formation"/>
    <property type="evidence" value="ECO:0007669"/>
    <property type="project" value="TreeGrafter"/>
</dbReference>
<dbReference type="PANTHER" id="PTHR45138">
    <property type="entry name" value="REGULATORY COMPONENTS OF SENSORY TRANSDUCTION SYSTEM"/>
    <property type="match status" value="1"/>
</dbReference>
<organism evidence="2 3">
    <name type="scientific">Tepiditoga spiralis</name>
    <dbReference type="NCBI Taxonomy" id="2108365"/>
    <lineage>
        <taxon>Bacteria</taxon>
        <taxon>Thermotogati</taxon>
        <taxon>Thermotogota</taxon>
        <taxon>Thermotogae</taxon>
        <taxon>Petrotogales</taxon>
        <taxon>Petrotogaceae</taxon>
        <taxon>Tepiditoga</taxon>
    </lineage>
</organism>
<dbReference type="InterPro" id="IPR050469">
    <property type="entry name" value="Diguanylate_Cyclase"/>
</dbReference>
<dbReference type="CDD" id="cd01949">
    <property type="entry name" value="GGDEF"/>
    <property type="match status" value="1"/>
</dbReference>
<evidence type="ECO:0000313" key="2">
    <source>
        <dbReference type="EMBL" id="BBE32085.1"/>
    </source>
</evidence>
<sequence>MDNSNKLNKNFFEKIEKELIFNFNEDKFIKLLNQYPKEQSKILNNIANSIEQGIVLIEKDKFIFVNNSFCNLIGYTKNQLTHMKIWKVINSNYKEIVIKHKELRKKKIKSMYEIKIIDINKKDIPVLITGIPVCTSKNPDLFFGLITDLRNQEHIEKLLLKHSTYDDLTGVYNYKSGFDILERVFKYSKRYKKKFTLCFMDTDNLKKINDKFGHSTGDTFLKDFINVIQDSIRESDFIIRVGGDEFLLVLTDANLDTTQLVFERIQKNLNLFNKTSTKYKLSFSYGFSEFNNQSIKEMIIEADNNMYKMKKQKRFK</sequence>
<keyword evidence="3" id="KW-1185">Reference proteome</keyword>
<name>A0A7G1G7A3_9BACT</name>
<dbReference type="GO" id="GO:1902201">
    <property type="term" value="P:negative regulation of bacterial-type flagellum-dependent cell motility"/>
    <property type="evidence" value="ECO:0007669"/>
    <property type="project" value="TreeGrafter"/>
</dbReference>
<dbReference type="CDD" id="cd00130">
    <property type="entry name" value="PAS"/>
    <property type="match status" value="1"/>
</dbReference>
<evidence type="ECO:0000313" key="3">
    <source>
        <dbReference type="Proteomes" id="UP000516361"/>
    </source>
</evidence>
<dbReference type="SUPFAM" id="SSF55785">
    <property type="entry name" value="PYP-like sensor domain (PAS domain)"/>
    <property type="match status" value="1"/>
</dbReference>
<evidence type="ECO:0000259" key="1">
    <source>
        <dbReference type="PROSITE" id="PS50887"/>
    </source>
</evidence>
<feature type="domain" description="GGDEF" evidence="1">
    <location>
        <begin position="193"/>
        <end position="316"/>
    </location>
</feature>
<dbReference type="Gene3D" id="3.30.70.270">
    <property type="match status" value="1"/>
</dbReference>
<dbReference type="InterPro" id="IPR000014">
    <property type="entry name" value="PAS"/>
</dbReference>
<dbReference type="Pfam" id="PF00990">
    <property type="entry name" value="GGDEF"/>
    <property type="match status" value="1"/>
</dbReference>
<dbReference type="InterPro" id="IPR029787">
    <property type="entry name" value="Nucleotide_cyclase"/>
</dbReference>
<dbReference type="PANTHER" id="PTHR45138:SF23">
    <property type="entry name" value="SIGNALING PROTEIN"/>
    <property type="match status" value="1"/>
</dbReference>
<reference evidence="2 3" key="1">
    <citation type="submission" date="2018-06" db="EMBL/GenBank/DDBJ databases">
        <title>Genome sequencing of Oceanotoga sp. sy52.</title>
        <authorList>
            <person name="Mori K."/>
        </authorList>
    </citation>
    <scope>NUCLEOTIDE SEQUENCE [LARGE SCALE GENOMIC DNA]</scope>
    <source>
        <strain evidence="3">sy52</strain>
    </source>
</reference>
<dbReference type="InterPro" id="IPR043128">
    <property type="entry name" value="Rev_trsase/Diguanyl_cyclase"/>
</dbReference>
<dbReference type="RefSeq" id="WP_190614940.1">
    <property type="nucleotide sequence ID" value="NZ_AP018712.1"/>
</dbReference>
<dbReference type="SUPFAM" id="SSF55073">
    <property type="entry name" value="Nucleotide cyclase"/>
    <property type="match status" value="1"/>
</dbReference>
<proteinExistence type="predicted"/>
<dbReference type="NCBIfam" id="TIGR00254">
    <property type="entry name" value="GGDEF"/>
    <property type="match status" value="1"/>
</dbReference>
<dbReference type="SMART" id="SM00267">
    <property type="entry name" value="GGDEF"/>
    <property type="match status" value="1"/>
</dbReference>
<accession>A0A7G1G7A3</accession>
<protein>
    <recommendedName>
        <fullName evidence="1">GGDEF domain-containing protein</fullName>
    </recommendedName>
</protein>
<dbReference type="PROSITE" id="PS50887">
    <property type="entry name" value="GGDEF"/>
    <property type="match status" value="1"/>
</dbReference>
<dbReference type="GO" id="GO:0005886">
    <property type="term" value="C:plasma membrane"/>
    <property type="evidence" value="ECO:0007669"/>
    <property type="project" value="TreeGrafter"/>
</dbReference>
<dbReference type="Proteomes" id="UP000516361">
    <property type="component" value="Chromosome"/>
</dbReference>